<keyword evidence="4" id="KW-1185">Reference proteome</keyword>
<dbReference type="OrthoDB" id="7184708at2"/>
<dbReference type="Proteomes" id="UP000228945">
    <property type="component" value="Chromosome"/>
</dbReference>
<keyword evidence="1" id="KW-0732">Signal</keyword>
<reference evidence="3 4" key="1">
    <citation type="submission" date="2017-10" db="EMBL/GenBank/DDBJ databases">
        <title>Genome sequence of Caulobacter mirabilis FWC38.</title>
        <authorList>
            <person name="Fiebig A."/>
            <person name="Crosson S."/>
        </authorList>
    </citation>
    <scope>NUCLEOTIDE SEQUENCE [LARGE SCALE GENOMIC DNA]</scope>
    <source>
        <strain evidence="3 4">FWC 38</strain>
    </source>
</reference>
<dbReference type="Pfam" id="PF10988">
    <property type="entry name" value="DUF2807"/>
    <property type="match status" value="1"/>
</dbReference>
<proteinExistence type="predicted"/>
<protein>
    <recommendedName>
        <fullName evidence="2">Putative auto-transporter adhesin head GIN domain-containing protein</fullName>
    </recommendedName>
</protein>
<feature type="chain" id="PRO_5013669222" description="Putative auto-transporter adhesin head GIN domain-containing protein" evidence="1">
    <location>
        <begin position="23"/>
        <end position="305"/>
    </location>
</feature>
<dbReference type="KEGG" id="cmb:CSW64_09090"/>
<organism evidence="3 4">
    <name type="scientific">Caulobacter mirabilis</name>
    <dbReference type="NCBI Taxonomy" id="69666"/>
    <lineage>
        <taxon>Bacteria</taxon>
        <taxon>Pseudomonadati</taxon>
        <taxon>Pseudomonadota</taxon>
        <taxon>Alphaproteobacteria</taxon>
        <taxon>Caulobacterales</taxon>
        <taxon>Caulobacteraceae</taxon>
        <taxon>Caulobacter</taxon>
    </lineage>
</organism>
<sequence>MRAFLAFGVAGAALLAAGAAQAAPSVEFKHAAARVTVIPQQRSDVKVMMQTANASLPLTVRVEGDRTIVDGDLDGLTGKIRSCQVRNGEASVTIHGIGRVAWKDMPQVIVYVPMDARVGASGAVFGSIGRTAGLKLSNAGCGDWTVGNVAGEFTLNNAGSGDTKVGSAGRVQINLAGSGDVSLGAVSRDLSVKIGGSGDVEAGAVGGGLSVQIGGSGDTTVASVNGQVDIAIAGSGDVAIRGGRASALSASIAGSGDVAFGGVASTVSARIAGSGDVRLAQAVGPINKSVVGSGSVIVGPVDFDD</sequence>
<name>A0A2D2AX09_9CAUL</name>
<dbReference type="InterPro" id="IPR021255">
    <property type="entry name" value="DUF2807"/>
</dbReference>
<dbReference type="AlphaFoldDB" id="A0A2D2AX09"/>
<dbReference type="Gene3D" id="2.160.20.120">
    <property type="match status" value="2"/>
</dbReference>
<evidence type="ECO:0000259" key="2">
    <source>
        <dbReference type="Pfam" id="PF10988"/>
    </source>
</evidence>
<evidence type="ECO:0000313" key="3">
    <source>
        <dbReference type="EMBL" id="ATQ42549.1"/>
    </source>
</evidence>
<dbReference type="EMBL" id="CP024201">
    <property type="protein sequence ID" value="ATQ42549.1"/>
    <property type="molecule type" value="Genomic_DNA"/>
</dbReference>
<accession>A0A2D2AX09</accession>
<feature type="signal peptide" evidence="1">
    <location>
        <begin position="1"/>
        <end position="22"/>
    </location>
</feature>
<gene>
    <name evidence="3" type="ORF">CSW64_09090</name>
</gene>
<evidence type="ECO:0000256" key="1">
    <source>
        <dbReference type="SAM" id="SignalP"/>
    </source>
</evidence>
<feature type="domain" description="Putative auto-transporter adhesin head GIN" evidence="2">
    <location>
        <begin position="142"/>
        <end position="242"/>
    </location>
</feature>
<dbReference type="RefSeq" id="WP_099621805.1">
    <property type="nucleotide sequence ID" value="NZ_CP024201.1"/>
</dbReference>
<evidence type="ECO:0000313" key="4">
    <source>
        <dbReference type="Proteomes" id="UP000228945"/>
    </source>
</evidence>